<reference evidence="2" key="1">
    <citation type="submission" date="2023-03" db="EMBL/GenBank/DDBJ databases">
        <title>Massive genome expansion in bonnet fungi (Mycena s.s.) driven by repeated elements and novel gene families across ecological guilds.</title>
        <authorList>
            <consortium name="Lawrence Berkeley National Laboratory"/>
            <person name="Harder C.B."/>
            <person name="Miyauchi S."/>
            <person name="Viragh M."/>
            <person name="Kuo A."/>
            <person name="Thoen E."/>
            <person name="Andreopoulos B."/>
            <person name="Lu D."/>
            <person name="Skrede I."/>
            <person name="Drula E."/>
            <person name="Henrissat B."/>
            <person name="Morin E."/>
            <person name="Kohler A."/>
            <person name="Barry K."/>
            <person name="LaButti K."/>
            <person name="Morin E."/>
            <person name="Salamov A."/>
            <person name="Lipzen A."/>
            <person name="Mereny Z."/>
            <person name="Hegedus B."/>
            <person name="Baldrian P."/>
            <person name="Stursova M."/>
            <person name="Weitz H."/>
            <person name="Taylor A."/>
            <person name="Grigoriev I.V."/>
            <person name="Nagy L.G."/>
            <person name="Martin F."/>
            <person name="Kauserud H."/>
        </authorList>
    </citation>
    <scope>NUCLEOTIDE SEQUENCE</scope>
    <source>
        <strain evidence="2">9144</strain>
    </source>
</reference>
<evidence type="ECO:0000313" key="2">
    <source>
        <dbReference type="EMBL" id="KAJ7191390.1"/>
    </source>
</evidence>
<proteinExistence type="predicted"/>
<feature type="region of interest" description="Disordered" evidence="1">
    <location>
        <begin position="58"/>
        <end position="155"/>
    </location>
</feature>
<comment type="caution">
    <text evidence="2">The sequence shown here is derived from an EMBL/GenBank/DDBJ whole genome shotgun (WGS) entry which is preliminary data.</text>
</comment>
<evidence type="ECO:0000256" key="1">
    <source>
        <dbReference type="SAM" id="MobiDB-lite"/>
    </source>
</evidence>
<feature type="region of interest" description="Disordered" evidence="1">
    <location>
        <begin position="209"/>
        <end position="257"/>
    </location>
</feature>
<keyword evidence="3" id="KW-1185">Reference proteome</keyword>
<protein>
    <submittedName>
        <fullName evidence="2">Uncharacterized protein</fullName>
    </submittedName>
</protein>
<evidence type="ECO:0000313" key="3">
    <source>
        <dbReference type="Proteomes" id="UP001219525"/>
    </source>
</evidence>
<organism evidence="2 3">
    <name type="scientific">Mycena pura</name>
    <dbReference type="NCBI Taxonomy" id="153505"/>
    <lineage>
        <taxon>Eukaryota</taxon>
        <taxon>Fungi</taxon>
        <taxon>Dikarya</taxon>
        <taxon>Basidiomycota</taxon>
        <taxon>Agaricomycotina</taxon>
        <taxon>Agaricomycetes</taxon>
        <taxon>Agaricomycetidae</taxon>
        <taxon>Agaricales</taxon>
        <taxon>Marasmiineae</taxon>
        <taxon>Mycenaceae</taxon>
        <taxon>Mycena</taxon>
    </lineage>
</organism>
<accession>A0AAD6URN2</accession>
<gene>
    <name evidence="2" type="ORF">GGX14DRAFT_600551</name>
</gene>
<sequence length="491" mass="54148">MIKSKINLKSSDRRASLLSPLNRQDRRDKLGAGDAEHLIKDLSAGDVSVYWPGRGASKRGTAVGLQSPGRQQCRKGARHSPHSPGLSAVHVAREPWKEPGMSAKGTTAAATDIGRPRGSVRGPLPSPASKSSLPRPPGAPQHLSISPSDSDCASGRITRGAAFREHEDRAQCRRKFKGSVKATHSLVRAPTMGAFAAVEHCERLGLARAPRAHRGRDDSDQGAMRVTLTNQVPRRLRHGHQRRERDRDDEQRRIPAGETYAKNSTITNMCSDLGRVPERRDGRARGVIVSRGRRCAVQTLHSVRGGNVLSSGRPRITRAVLFGGAEGDPFAEFAARSAASLRDLTYSWHYVANVDSDPISVNWFRIMRNLTTVRLRGPPEVFMRALFLALNRSTNPEFLPHLRVLICRRKSFTVDALVLDSLCSRYTPDADADAAVNLQTLRLICDSSFIFEKWTDVGDVAWDGLYDLAMSGMNIYVGTEQQNFLRDWSSP</sequence>
<name>A0AAD6URN2_9AGAR</name>
<dbReference type="Proteomes" id="UP001219525">
    <property type="component" value="Unassembled WGS sequence"/>
</dbReference>
<dbReference type="EMBL" id="JARJCW010000133">
    <property type="protein sequence ID" value="KAJ7191390.1"/>
    <property type="molecule type" value="Genomic_DNA"/>
</dbReference>
<dbReference type="AlphaFoldDB" id="A0AAD6URN2"/>
<feature type="compositionally biased region" description="Basic and acidic residues" evidence="1">
    <location>
        <begin position="243"/>
        <end position="255"/>
    </location>
</feature>
<feature type="compositionally biased region" description="Basic residues" evidence="1">
    <location>
        <begin position="72"/>
        <end position="81"/>
    </location>
</feature>